<name>A0ABW4E7R3_9LACO</name>
<evidence type="ECO:0000313" key="1">
    <source>
        <dbReference type="EMBL" id="MFD1484485.1"/>
    </source>
</evidence>
<sequence length="320" mass="35754">MSKTLSLIIAMESATVQDLVVPLSSVNNQLGVDFRQVEVLLIDNGRYQLEDLEPLRVFNRLKFRYIKPAKIWSWPVAFQQGLMLATGKFVAFMGPNMQFNSVDVLQQVFAGIKAHPDAQLFSGLLLKENMTAKRQFEYRVASTTHLLRGRFISRDLMMQSQLTFEDFGAYTEQFVGQLVEAVAQAPQELEHAVAVQFLGRTVSDAVLPPAPAKLQLEWVRMTARYLARLQQLVPAQYGETLAKTIVRFYSQAGKDPAMTAQMAALTAQNAAQWPQVLAYVTQLQATDQSPAAPWNAEPADFSGYLQKVSPLRAQVTTPAR</sequence>
<dbReference type="Proteomes" id="UP001597252">
    <property type="component" value="Unassembled WGS sequence"/>
</dbReference>
<comment type="caution">
    <text evidence="1">The sequence shown here is derived from an EMBL/GenBank/DDBJ whole genome shotgun (WGS) entry which is preliminary data.</text>
</comment>
<evidence type="ECO:0008006" key="3">
    <source>
        <dbReference type="Google" id="ProtNLM"/>
    </source>
</evidence>
<evidence type="ECO:0000313" key="2">
    <source>
        <dbReference type="Proteomes" id="UP001597252"/>
    </source>
</evidence>
<dbReference type="EMBL" id="JBHTON010000009">
    <property type="protein sequence ID" value="MFD1484485.1"/>
    <property type="molecule type" value="Genomic_DNA"/>
</dbReference>
<organism evidence="1 2">
    <name type="scientific">Lacticaseibacillus baoqingensis</name>
    <dbReference type="NCBI Taxonomy" id="2486013"/>
    <lineage>
        <taxon>Bacteria</taxon>
        <taxon>Bacillati</taxon>
        <taxon>Bacillota</taxon>
        <taxon>Bacilli</taxon>
        <taxon>Lactobacillales</taxon>
        <taxon>Lactobacillaceae</taxon>
        <taxon>Lacticaseibacillus</taxon>
    </lineage>
</organism>
<dbReference type="Gene3D" id="3.90.550.10">
    <property type="entry name" value="Spore Coat Polysaccharide Biosynthesis Protein SpsA, Chain A"/>
    <property type="match status" value="1"/>
</dbReference>
<dbReference type="RefSeq" id="WP_125754371.1">
    <property type="nucleotide sequence ID" value="NZ_JBHTON010000009.1"/>
</dbReference>
<accession>A0ABW4E7R3</accession>
<gene>
    <name evidence="1" type="ORF">ACFQ5J_04465</name>
</gene>
<reference evidence="2" key="1">
    <citation type="journal article" date="2019" name="Int. J. Syst. Evol. Microbiol.">
        <title>The Global Catalogue of Microorganisms (GCM) 10K type strain sequencing project: providing services to taxonomists for standard genome sequencing and annotation.</title>
        <authorList>
            <consortium name="The Broad Institute Genomics Platform"/>
            <consortium name="The Broad Institute Genome Sequencing Center for Infectious Disease"/>
            <person name="Wu L."/>
            <person name="Ma J."/>
        </authorList>
    </citation>
    <scope>NUCLEOTIDE SEQUENCE [LARGE SCALE GENOMIC DNA]</scope>
    <source>
        <strain evidence="2">CCM 8903</strain>
    </source>
</reference>
<protein>
    <recommendedName>
        <fullName evidence="3">Glycosyltransferase</fullName>
    </recommendedName>
</protein>
<dbReference type="SUPFAM" id="SSF53448">
    <property type="entry name" value="Nucleotide-diphospho-sugar transferases"/>
    <property type="match status" value="1"/>
</dbReference>
<proteinExistence type="predicted"/>
<dbReference type="InterPro" id="IPR029044">
    <property type="entry name" value="Nucleotide-diphossugar_trans"/>
</dbReference>
<keyword evidence="2" id="KW-1185">Reference proteome</keyword>
<dbReference type="CDD" id="cd00761">
    <property type="entry name" value="Glyco_tranf_GTA_type"/>
    <property type="match status" value="1"/>
</dbReference>